<name>A0ABU6HC82_9RHOB</name>
<keyword evidence="1" id="KW-0472">Membrane</keyword>
<organism evidence="2 3">
    <name type="scientific">Mesobacterium hydrothermale</name>
    <dbReference type="NCBI Taxonomy" id="3111907"/>
    <lineage>
        <taxon>Bacteria</taxon>
        <taxon>Pseudomonadati</taxon>
        <taxon>Pseudomonadota</taxon>
        <taxon>Alphaproteobacteria</taxon>
        <taxon>Rhodobacterales</taxon>
        <taxon>Roseobacteraceae</taxon>
        <taxon>Mesobacterium</taxon>
    </lineage>
</organism>
<reference evidence="2 3" key="1">
    <citation type="submission" date="2024-01" db="EMBL/GenBank/DDBJ databases">
        <title>Mesobacterium rodlantinim sp. nov., isolated from shallow sea hydrothermal systems off Kueishantao Island.</title>
        <authorList>
            <person name="Su Z."/>
            <person name="Tang K."/>
        </authorList>
    </citation>
    <scope>NUCLEOTIDE SEQUENCE [LARGE SCALE GENOMIC DNA]</scope>
    <source>
        <strain evidence="2 3">TK19101</strain>
    </source>
</reference>
<dbReference type="InterPro" id="IPR024409">
    <property type="entry name" value="DUF3833"/>
</dbReference>
<evidence type="ECO:0000313" key="3">
    <source>
        <dbReference type="Proteomes" id="UP001348149"/>
    </source>
</evidence>
<dbReference type="EMBL" id="JAYLLH010000001">
    <property type="protein sequence ID" value="MEC3859737.1"/>
    <property type="molecule type" value="Genomic_DNA"/>
</dbReference>
<protein>
    <submittedName>
        <fullName evidence="2">DUF3833 domain-containing protein</fullName>
    </submittedName>
</protein>
<sequence>MTVPAFVFLMIGALLVALLVWVRQRFLSFRAQCPQDYATANGEAFDLRRHLNGQILCEGMIYGPTGRVSSRFVGYFEASWDGNRGVMKERFEYDSGNTQHREWHLSLGNDGSIRALAADVVGEATGQQSGPSVLMRYRIRLPEEAGGHVLSTTDWMYLAPNGTIVNRSQFRKFGITVAELVATMRRVEAA</sequence>
<evidence type="ECO:0000313" key="2">
    <source>
        <dbReference type="EMBL" id="MEC3859737.1"/>
    </source>
</evidence>
<comment type="caution">
    <text evidence="2">The sequence shown here is derived from an EMBL/GenBank/DDBJ whole genome shotgun (WGS) entry which is preliminary data.</text>
</comment>
<feature type="transmembrane region" description="Helical" evidence="1">
    <location>
        <begin position="6"/>
        <end position="22"/>
    </location>
</feature>
<keyword evidence="3" id="KW-1185">Reference proteome</keyword>
<dbReference type="Proteomes" id="UP001348149">
    <property type="component" value="Unassembled WGS sequence"/>
</dbReference>
<keyword evidence="1" id="KW-1133">Transmembrane helix</keyword>
<keyword evidence="1" id="KW-0812">Transmembrane</keyword>
<gene>
    <name evidence="2" type="ORF">VK792_00450</name>
</gene>
<dbReference type="Pfam" id="PF12915">
    <property type="entry name" value="DUF3833"/>
    <property type="match status" value="1"/>
</dbReference>
<evidence type="ECO:0000256" key="1">
    <source>
        <dbReference type="SAM" id="Phobius"/>
    </source>
</evidence>
<proteinExistence type="predicted"/>
<accession>A0ABU6HC82</accession>